<keyword evidence="5" id="KW-1185">Reference proteome</keyword>
<organism evidence="4 5">
    <name type="scientific">Geomonas silvestris</name>
    <dbReference type="NCBI Taxonomy" id="2740184"/>
    <lineage>
        <taxon>Bacteria</taxon>
        <taxon>Pseudomonadati</taxon>
        <taxon>Thermodesulfobacteriota</taxon>
        <taxon>Desulfuromonadia</taxon>
        <taxon>Geobacterales</taxon>
        <taxon>Geobacteraceae</taxon>
        <taxon>Geomonas</taxon>
    </lineage>
</organism>
<evidence type="ECO:0000259" key="3">
    <source>
        <dbReference type="SMART" id="SM00764"/>
    </source>
</evidence>
<dbReference type="InterPro" id="IPR014729">
    <property type="entry name" value="Rossmann-like_a/b/a_fold"/>
</dbReference>
<dbReference type="GO" id="GO:0016829">
    <property type="term" value="F:lyase activity"/>
    <property type="evidence" value="ECO:0007669"/>
    <property type="project" value="UniProtKB-KW"/>
</dbReference>
<reference evidence="5" key="1">
    <citation type="submission" date="2020-06" db="EMBL/GenBank/DDBJ databases">
        <title>Draft genomic sequence of Geomonas sp. Red330.</title>
        <authorList>
            <person name="Itoh H."/>
            <person name="Zhenxing X."/>
            <person name="Ushijima N."/>
            <person name="Masuda Y."/>
            <person name="Shiratori Y."/>
            <person name="Senoo K."/>
        </authorList>
    </citation>
    <scope>NUCLEOTIDE SEQUENCE [LARGE SCALE GENOMIC DNA]</scope>
    <source>
        <strain evidence="5">Red330</strain>
    </source>
</reference>
<dbReference type="GO" id="GO:0008771">
    <property type="term" value="F:[citrate (pro-3S)-lyase] ligase activity"/>
    <property type="evidence" value="ECO:0007669"/>
    <property type="project" value="InterPro"/>
</dbReference>
<evidence type="ECO:0000256" key="1">
    <source>
        <dbReference type="ARBA" id="ARBA00022741"/>
    </source>
</evidence>
<protein>
    <submittedName>
        <fullName evidence="4">Citrate (Pro-3S)-lyase] ligase</fullName>
    </submittedName>
</protein>
<dbReference type="GO" id="GO:0005524">
    <property type="term" value="F:ATP binding"/>
    <property type="evidence" value="ECO:0007669"/>
    <property type="project" value="UniProtKB-KW"/>
</dbReference>
<dbReference type="Gene3D" id="3.40.50.620">
    <property type="entry name" value="HUPs"/>
    <property type="match status" value="1"/>
</dbReference>
<comment type="caution">
    <text evidence="4">The sequence shown here is derived from an EMBL/GenBank/DDBJ whole genome shotgun (WGS) entry which is preliminary data.</text>
</comment>
<dbReference type="InterPro" id="IPR013166">
    <property type="entry name" value="Citrate_lyase_ligase_C"/>
</dbReference>
<name>A0A6V8MG70_9BACT</name>
<dbReference type="InterPro" id="IPR005216">
    <property type="entry name" value="Citrate_lyase_ligase"/>
</dbReference>
<dbReference type="AlphaFoldDB" id="A0A6V8MG70"/>
<dbReference type="SMART" id="SM00764">
    <property type="entry name" value="Citrate_ly_lig"/>
    <property type="match status" value="1"/>
</dbReference>
<dbReference type="Proteomes" id="UP000556026">
    <property type="component" value="Unassembled WGS sequence"/>
</dbReference>
<feature type="domain" description="Citrate lyase ligase C-terminal" evidence="3">
    <location>
        <begin position="139"/>
        <end position="320"/>
    </location>
</feature>
<dbReference type="EMBL" id="BLXX01000003">
    <property type="protein sequence ID" value="GFO58988.1"/>
    <property type="molecule type" value="Genomic_DNA"/>
</dbReference>
<dbReference type="Pfam" id="PF08218">
    <property type="entry name" value="Citrate_ly_lig"/>
    <property type="match status" value="1"/>
</dbReference>
<gene>
    <name evidence="4" type="ORF">GMST_13130</name>
</gene>
<keyword evidence="2" id="KW-0067">ATP-binding</keyword>
<dbReference type="SUPFAM" id="SSF52374">
    <property type="entry name" value="Nucleotidylyl transferase"/>
    <property type="match status" value="1"/>
</dbReference>
<keyword evidence="4" id="KW-0456">Lyase</keyword>
<proteinExistence type="predicted"/>
<evidence type="ECO:0000256" key="2">
    <source>
        <dbReference type="ARBA" id="ARBA00022840"/>
    </source>
</evidence>
<evidence type="ECO:0000313" key="5">
    <source>
        <dbReference type="Proteomes" id="UP000556026"/>
    </source>
</evidence>
<keyword evidence="1" id="KW-0547">Nucleotide-binding</keyword>
<accession>A0A6V8MG70</accession>
<evidence type="ECO:0000313" key="4">
    <source>
        <dbReference type="EMBL" id="GFO58988.1"/>
    </source>
</evidence>
<dbReference type="PANTHER" id="PTHR40599">
    <property type="entry name" value="[CITRATE [PRO-3S]-LYASE] LIGASE"/>
    <property type="match status" value="1"/>
</dbReference>
<dbReference type="PANTHER" id="PTHR40599:SF1">
    <property type="entry name" value="[CITRATE [PRO-3S]-LYASE] LIGASE"/>
    <property type="match status" value="1"/>
</dbReference>
<sequence length="336" mass="36755">MAMVTSLLSTDDLRQACDLIDASGLSFEPPFDDLVGIFQAGRLQAVGARDGRVLKMLAVAPEAQGGSLLDDIVTVLVGRGYQEGLDSFFIFTSPSQVASFQALNFHLLAASSKSALLEYGDGLGRYLNRHRQLVTPGPNGAIVANCNPFTRGHRYLVEEAAAQVERLYLFVVREERSLFSFDYRHRMVREGTADLPNVTLLDTSSYAVSSVTFPTYFLKTGDPGGALQMELDLLLFAKHIAPFFHITRRFVGSEPLSATTASYNAAMHRILPEHGIEVTELERMDAGNAPISATRVRALLAEGDSRQLASLVPETTLSFLLSREGRRVWDPKGEAA</sequence>
<keyword evidence="4" id="KW-0436">Ligase</keyword>